<organism evidence="2 3">
    <name type="scientific">Brevundimonas viscosa</name>
    <dbReference type="NCBI Taxonomy" id="871741"/>
    <lineage>
        <taxon>Bacteria</taxon>
        <taxon>Pseudomonadati</taxon>
        <taxon>Pseudomonadota</taxon>
        <taxon>Alphaproteobacteria</taxon>
        <taxon>Caulobacterales</taxon>
        <taxon>Caulobacteraceae</taxon>
        <taxon>Brevundimonas</taxon>
    </lineage>
</organism>
<sequence>MSETAIQTPPEADAAAPRLECYPTQPNPPQLVPGRPERDWMDAFAARHPYRCLPLSMANTTGWDILCPVGFEAEWDGGLGAESIRFFPDGDPAALEHLAVSHFTHGVLTFHVGWLFRTPPGWALRCGGSPNRFKHGIAPLEGLVETDWLPYPFTMNWRFTAPGRVRFDKDEPFCFIQPVQHHLIEAFQPVGAPLDAESDLGRQYEAWKAVRSDFNTRLADGDPEAAKQAWQRYYFRGEFPDPAAPRPESHVNKRRLAALPDLPAAAPAPQPQPQPQPQSLFGTVDYTALDVSLGGPSRKP</sequence>
<evidence type="ECO:0000313" key="2">
    <source>
        <dbReference type="EMBL" id="SFS82076.1"/>
    </source>
</evidence>
<name>A0A1I6SYQ7_9CAUL</name>
<proteinExistence type="predicted"/>
<dbReference type="AlphaFoldDB" id="A0A1I6SYQ7"/>
<evidence type="ECO:0000256" key="1">
    <source>
        <dbReference type="SAM" id="MobiDB-lite"/>
    </source>
</evidence>
<dbReference type="RefSeq" id="WP_245777260.1">
    <property type="nucleotide sequence ID" value="NZ_FOZV01000006.1"/>
</dbReference>
<gene>
    <name evidence="2" type="ORF">SAMN05192570_2808</name>
</gene>
<feature type="region of interest" description="Disordered" evidence="1">
    <location>
        <begin position="1"/>
        <end position="36"/>
    </location>
</feature>
<accession>A0A1I6SYQ7</accession>
<dbReference type="STRING" id="871741.SAMN05192570_2808"/>
<protein>
    <submittedName>
        <fullName evidence="2">Uncharacterized protein</fullName>
    </submittedName>
</protein>
<feature type="region of interest" description="Disordered" evidence="1">
    <location>
        <begin position="244"/>
        <end position="300"/>
    </location>
</feature>
<dbReference type="Pfam" id="PF19541">
    <property type="entry name" value="DUF6065"/>
    <property type="match status" value="1"/>
</dbReference>
<feature type="compositionally biased region" description="Pro residues" evidence="1">
    <location>
        <begin position="266"/>
        <end position="276"/>
    </location>
</feature>
<evidence type="ECO:0000313" key="3">
    <source>
        <dbReference type="Proteomes" id="UP000198788"/>
    </source>
</evidence>
<dbReference type="InterPro" id="IPR045709">
    <property type="entry name" value="DUF6065"/>
</dbReference>
<keyword evidence="3" id="KW-1185">Reference proteome</keyword>
<dbReference type="EMBL" id="FOZV01000006">
    <property type="protein sequence ID" value="SFS82076.1"/>
    <property type="molecule type" value="Genomic_DNA"/>
</dbReference>
<dbReference type="Proteomes" id="UP000198788">
    <property type="component" value="Unassembled WGS sequence"/>
</dbReference>
<reference evidence="3" key="1">
    <citation type="submission" date="2016-10" db="EMBL/GenBank/DDBJ databases">
        <authorList>
            <person name="Varghese N."/>
            <person name="Submissions S."/>
        </authorList>
    </citation>
    <scope>NUCLEOTIDE SEQUENCE [LARGE SCALE GENOMIC DNA]</scope>
    <source>
        <strain evidence="3">CGMCC 1.10683</strain>
    </source>
</reference>